<comment type="similarity">
    <text evidence="2">Belongs to the MreD family.</text>
</comment>
<dbReference type="Pfam" id="PF04093">
    <property type="entry name" value="MreD"/>
    <property type="match status" value="1"/>
</dbReference>
<name>A0ABW3HYL4_9BACL</name>
<comment type="subcellular location">
    <subcellularLocation>
        <location evidence="1">Cell membrane</location>
        <topology evidence="1">Multi-pass membrane protein</topology>
    </subcellularLocation>
</comment>
<evidence type="ECO:0000313" key="9">
    <source>
        <dbReference type="EMBL" id="MFD0962330.1"/>
    </source>
</evidence>
<keyword evidence="3" id="KW-1003">Cell membrane</keyword>
<reference evidence="10" key="1">
    <citation type="journal article" date="2019" name="Int. J. Syst. Evol. Microbiol.">
        <title>The Global Catalogue of Microorganisms (GCM) 10K type strain sequencing project: providing services to taxonomists for standard genome sequencing and annotation.</title>
        <authorList>
            <consortium name="The Broad Institute Genomics Platform"/>
            <consortium name="The Broad Institute Genome Sequencing Center for Infectious Disease"/>
            <person name="Wu L."/>
            <person name="Ma J."/>
        </authorList>
    </citation>
    <scope>NUCLEOTIDE SEQUENCE [LARGE SCALE GENOMIC DNA]</scope>
    <source>
        <strain evidence="10">CCUG 59129</strain>
    </source>
</reference>
<evidence type="ECO:0000313" key="10">
    <source>
        <dbReference type="Proteomes" id="UP001596989"/>
    </source>
</evidence>
<keyword evidence="6 8" id="KW-1133">Transmembrane helix</keyword>
<dbReference type="NCBIfam" id="TIGR03426">
    <property type="entry name" value="shape_MreD"/>
    <property type="match status" value="1"/>
</dbReference>
<evidence type="ECO:0000256" key="8">
    <source>
        <dbReference type="SAM" id="Phobius"/>
    </source>
</evidence>
<evidence type="ECO:0000256" key="5">
    <source>
        <dbReference type="ARBA" id="ARBA00022960"/>
    </source>
</evidence>
<sequence>MNRIVPIMILLFVLEGALVPWLIPESIDDRLIPHFIFVMVIFAALYRGRFAALVLGAGFGLLQDIVYYGHMLGVHFFLMAIIGYFTGLLLEKKRVTLLMAMSVIGLSCIVYDSITFGIYAVFRITNASYTWSLIHYIVPSLFLQLAFALALYIPLRRMFQSRISTGADDEEE</sequence>
<dbReference type="EMBL" id="JBHTJZ010000073">
    <property type="protein sequence ID" value="MFD0962330.1"/>
    <property type="molecule type" value="Genomic_DNA"/>
</dbReference>
<keyword evidence="10" id="KW-1185">Reference proteome</keyword>
<evidence type="ECO:0000256" key="4">
    <source>
        <dbReference type="ARBA" id="ARBA00022692"/>
    </source>
</evidence>
<dbReference type="RefSeq" id="WP_377568911.1">
    <property type="nucleotide sequence ID" value="NZ_JBHTJZ010000073.1"/>
</dbReference>
<evidence type="ECO:0000256" key="1">
    <source>
        <dbReference type="ARBA" id="ARBA00004651"/>
    </source>
</evidence>
<protein>
    <submittedName>
        <fullName evidence="9">Rod shape-determining protein MreD</fullName>
    </submittedName>
</protein>
<keyword evidence="7 8" id="KW-0472">Membrane</keyword>
<dbReference type="Proteomes" id="UP001596989">
    <property type="component" value="Unassembled WGS sequence"/>
</dbReference>
<feature type="transmembrane region" description="Helical" evidence="8">
    <location>
        <begin position="35"/>
        <end position="59"/>
    </location>
</feature>
<evidence type="ECO:0000256" key="3">
    <source>
        <dbReference type="ARBA" id="ARBA00022475"/>
    </source>
</evidence>
<feature type="transmembrane region" description="Helical" evidence="8">
    <location>
        <begin position="65"/>
        <end position="90"/>
    </location>
</feature>
<dbReference type="InterPro" id="IPR007227">
    <property type="entry name" value="Cell_shape_determining_MreD"/>
</dbReference>
<organism evidence="9 10">
    <name type="scientific">Paenibacillus chungangensis</name>
    <dbReference type="NCBI Taxonomy" id="696535"/>
    <lineage>
        <taxon>Bacteria</taxon>
        <taxon>Bacillati</taxon>
        <taxon>Bacillota</taxon>
        <taxon>Bacilli</taxon>
        <taxon>Bacillales</taxon>
        <taxon>Paenibacillaceae</taxon>
        <taxon>Paenibacillus</taxon>
    </lineage>
</organism>
<gene>
    <name evidence="9" type="primary">mreD</name>
    <name evidence="9" type="ORF">ACFQ2I_23595</name>
</gene>
<comment type="caution">
    <text evidence="9">The sequence shown here is derived from an EMBL/GenBank/DDBJ whole genome shotgun (WGS) entry which is preliminary data.</text>
</comment>
<keyword evidence="5" id="KW-0133">Cell shape</keyword>
<evidence type="ECO:0000256" key="6">
    <source>
        <dbReference type="ARBA" id="ARBA00022989"/>
    </source>
</evidence>
<evidence type="ECO:0000256" key="7">
    <source>
        <dbReference type="ARBA" id="ARBA00023136"/>
    </source>
</evidence>
<feature type="transmembrane region" description="Helical" evidence="8">
    <location>
        <begin position="6"/>
        <end position="23"/>
    </location>
</feature>
<accession>A0ABW3HYL4</accession>
<proteinExistence type="inferred from homology"/>
<evidence type="ECO:0000256" key="2">
    <source>
        <dbReference type="ARBA" id="ARBA00007776"/>
    </source>
</evidence>
<feature type="transmembrane region" description="Helical" evidence="8">
    <location>
        <begin position="97"/>
        <end position="121"/>
    </location>
</feature>
<feature type="transmembrane region" description="Helical" evidence="8">
    <location>
        <begin position="133"/>
        <end position="153"/>
    </location>
</feature>
<keyword evidence="4 8" id="KW-0812">Transmembrane</keyword>